<dbReference type="EMBL" id="UOFQ01000058">
    <property type="protein sequence ID" value="VAW87083.1"/>
    <property type="molecule type" value="Genomic_DNA"/>
</dbReference>
<organism evidence="1">
    <name type="scientific">hydrothermal vent metagenome</name>
    <dbReference type="NCBI Taxonomy" id="652676"/>
    <lineage>
        <taxon>unclassified sequences</taxon>
        <taxon>metagenomes</taxon>
        <taxon>ecological metagenomes</taxon>
    </lineage>
</organism>
<reference evidence="1" key="1">
    <citation type="submission" date="2018-06" db="EMBL/GenBank/DDBJ databases">
        <authorList>
            <person name="Zhirakovskaya E."/>
        </authorList>
    </citation>
    <scope>NUCLEOTIDE SEQUENCE</scope>
</reference>
<sequence>MNNTAAPESRKSVKITLDEDYSRFGIYAYNPGEITIIRPNDTYNPDDDGFGHQTLKKETLTNSLIIMPHCLISDWAPRTIDDLAEHHFEILEKPPQILLLGTGSAHHWPSANILGSLSNQGIAVEVMDTAAACRTYAILASDGRNVGAALLVE</sequence>
<name>A0A3B0ZFU6_9ZZZZ</name>
<dbReference type="PANTHER" id="PTHR21192:SF2">
    <property type="entry name" value="NADH DEHYDROGENASE [UBIQUINONE] 1 ALPHA SUBCOMPLEX ASSEMBLY FACTOR 3"/>
    <property type="match status" value="1"/>
</dbReference>
<dbReference type="PANTHER" id="PTHR21192">
    <property type="entry name" value="NUCLEAR PROTEIN E3-3"/>
    <property type="match status" value="1"/>
</dbReference>
<accession>A0A3B0ZFU6</accession>
<gene>
    <name evidence="1" type="ORF">MNBD_GAMMA17-1909</name>
</gene>
<dbReference type="AlphaFoldDB" id="A0A3B0ZFU6"/>
<dbReference type="InterPro" id="IPR036748">
    <property type="entry name" value="MTH938-like_sf"/>
</dbReference>
<dbReference type="InterPro" id="IPR007523">
    <property type="entry name" value="NDUFAF3/AAMDC"/>
</dbReference>
<evidence type="ECO:0000313" key="1">
    <source>
        <dbReference type="EMBL" id="VAW87083.1"/>
    </source>
</evidence>
<proteinExistence type="predicted"/>
<dbReference type="Gene3D" id="3.40.1230.10">
    <property type="entry name" value="MTH938-like"/>
    <property type="match status" value="1"/>
</dbReference>
<protein>
    <submittedName>
        <fullName evidence="1">Uncharacterized protein</fullName>
    </submittedName>
</protein>
<dbReference type="Pfam" id="PF04430">
    <property type="entry name" value="DUF498"/>
    <property type="match status" value="1"/>
</dbReference>
<dbReference type="SUPFAM" id="SSF64076">
    <property type="entry name" value="MTH938-like"/>
    <property type="match status" value="1"/>
</dbReference>